<feature type="domain" description="Cyclophilin-like" evidence="1">
    <location>
        <begin position="43"/>
        <end position="149"/>
    </location>
</feature>
<dbReference type="RefSeq" id="WP_245965881.1">
    <property type="nucleotide sequence ID" value="NZ_QPJK01000008.1"/>
</dbReference>
<dbReference type="AlphaFoldDB" id="A0A368XNT0"/>
<name>A0A368XNT0_9BURK</name>
<dbReference type="InterPro" id="IPR029000">
    <property type="entry name" value="Cyclophilin-like_dom_sf"/>
</dbReference>
<keyword evidence="3" id="KW-1185">Reference proteome</keyword>
<evidence type="ECO:0000313" key="2">
    <source>
        <dbReference type="EMBL" id="RCW68177.1"/>
    </source>
</evidence>
<dbReference type="InterPro" id="IPR041183">
    <property type="entry name" value="Cyclophilin-like"/>
</dbReference>
<dbReference type="Proteomes" id="UP000252884">
    <property type="component" value="Unassembled WGS sequence"/>
</dbReference>
<evidence type="ECO:0000313" key="3">
    <source>
        <dbReference type="Proteomes" id="UP000252884"/>
    </source>
</evidence>
<dbReference type="EMBL" id="QPJK01000008">
    <property type="protein sequence ID" value="RCW68177.1"/>
    <property type="molecule type" value="Genomic_DNA"/>
</dbReference>
<dbReference type="SUPFAM" id="SSF50891">
    <property type="entry name" value="Cyclophilin-like"/>
    <property type="match status" value="1"/>
</dbReference>
<proteinExistence type="predicted"/>
<reference evidence="2 3" key="1">
    <citation type="submission" date="2018-07" db="EMBL/GenBank/DDBJ databases">
        <title>Genomic Encyclopedia of Type Strains, Phase IV (KMG-IV): sequencing the most valuable type-strain genomes for metagenomic binning, comparative biology and taxonomic classification.</title>
        <authorList>
            <person name="Goeker M."/>
        </authorList>
    </citation>
    <scope>NUCLEOTIDE SEQUENCE [LARGE SCALE GENOMIC DNA]</scope>
    <source>
        <strain evidence="2 3">DSM 21634</strain>
    </source>
</reference>
<comment type="caution">
    <text evidence="2">The sequence shown here is derived from an EMBL/GenBank/DDBJ whole genome shotgun (WGS) entry which is preliminary data.</text>
</comment>
<evidence type="ECO:0000259" key="1">
    <source>
        <dbReference type="Pfam" id="PF18050"/>
    </source>
</evidence>
<protein>
    <recommendedName>
        <fullName evidence="1">Cyclophilin-like domain-containing protein</fullName>
    </recommendedName>
</protein>
<gene>
    <name evidence="2" type="ORF">DES41_108359</name>
</gene>
<dbReference type="Pfam" id="PF18050">
    <property type="entry name" value="Cyclophil_like2"/>
    <property type="match status" value="1"/>
</dbReference>
<sequence length="157" mass="16639">MQRPALIPAAIPPAIRRLCTGAALVLLSGAAGAQAMPLKIRILVGEHTLHATLEDSAAARDFASLLPLSLVLEDYAATEKIAMLPRRLDVSAAPRASTPQPGDVSYYAPWGNLALFHKPFERSPGLVRLGRIEGGVAWLRQPGKLAVRLEAVPAAVP</sequence>
<dbReference type="Gene3D" id="2.40.100.20">
    <property type="match status" value="1"/>
</dbReference>
<accession>A0A368XNT0</accession>
<organism evidence="2 3">
    <name type="scientific">Pseudorhodoferax soli</name>
    <dbReference type="NCBI Taxonomy" id="545864"/>
    <lineage>
        <taxon>Bacteria</taxon>
        <taxon>Pseudomonadati</taxon>
        <taxon>Pseudomonadota</taxon>
        <taxon>Betaproteobacteria</taxon>
        <taxon>Burkholderiales</taxon>
        <taxon>Comamonadaceae</taxon>
    </lineage>
</organism>